<dbReference type="RefSeq" id="WP_381018796.1">
    <property type="nucleotide sequence ID" value="NZ_JBHSNY010000002.1"/>
</dbReference>
<evidence type="ECO:0000256" key="1">
    <source>
        <dbReference type="ARBA" id="ARBA00022722"/>
    </source>
</evidence>
<proteinExistence type="predicted"/>
<comment type="caution">
    <text evidence="6">The sequence shown here is derived from an EMBL/GenBank/DDBJ whole genome shotgun (WGS) entry which is preliminary data.</text>
</comment>
<organism evidence="6 7">
    <name type="scientific">Streptomyces bullii</name>
    <dbReference type="NCBI Taxonomy" id="349910"/>
    <lineage>
        <taxon>Bacteria</taxon>
        <taxon>Bacillati</taxon>
        <taxon>Actinomycetota</taxon>
        <taxon>Actinomycetes</taxon>
        <taxon>Kitasatosporales</taxon>
        <taxon>Streptomycetaceae</taxon>
        <taxon>Streptomyces</taxon>
    </lineage>
</organism>
<dbReference type="PANTHER" id="PTHR30231">
    <property type="entry name" value="DNA POLYMERASE III SUBUNIT EPSILON"/>
    <property type="match status" value="1"/>
</dbReference>
<dbReference type="Gene3D" id="3.30.420.10">
    <property type="entry name" value="Ribonuclease H-like superfamily/Ribonuclease H"/>
    <property type="match status" value="1"/>
</dbReference>
<dbReference type="PANTHER" id="PTHR30231:SF4">
    <property type="entry name" value="PROTEIN NEN2"/>
    <property type="match status" value="1"/>
</dbReference>
<dbReference type="EMBL" id="JBHSNY010000002">
    <property type="protein sequence ID" value="MFC5633613.1"/>
    <property type="molecule type" value="Genomic_DNA"/>
</dbReference>
<evidence type="ECO:0000313" key="7">
    <source>
        <dbReference type="Proteomes" id="UP001596154"/>
    </source>
</evidence>
<dbReference type="Pfam" id="PF00929">
    <property type="entry name" value="RNase_T"/>
    <property type="match status" value="1"/>
</dbReference>
<feature type="region of interest" description="Disordered" evidence="4">
    <location>
        <begin position="221"/>
        <end position="251"/>
    </location>
</feature>
<keyword evidence="3 6" id="KW-0269">Exonuclease</keyword>
<evidence type="ECO:0000256" key="3">
    <source>
        <dbReference type="ARBA" id="ARBA00022839"/>
    </source>
</evidence>
<dbReference type="NCBIfam" id="NF005927">
    <property type="entry name" value="PRK07942.1"/>
    <property type="match status" value="1"/>
</dbReference>
<keyword evidence="2" id="KW-0378">Hydrolase</keyword>
<accession>A0ABW0UJ47</accession>
<dbReference type="InterPro" id="IPR036397">
    <property type="entry name" value="RNaseH_sf"/>
</dbReference>
<dbReference type="SUPFAM" id="SSF53098">
    <property type="entry name" value="Ribonuclease H-like"/>
    <property type="match status" value="1"/>
</dbReference>
<dbReference type="CDD" id="cd06127">
    <property type="entry name" value="DEDDh"/>
    <property type="match status" value="1"/>
</dbReference>
<evidence type="ECO:0000256" key="4">
    <source>
        <dbReference type="SAM" id="MobiDB-lite"/>
    </source>
</evidence>
<keyword evidence="7" id="KW-1185">Reference proteome</keyword>
<dbReference type="SMART" id="SM00479">
    <property type="entry name" value="EXOIII"/>
    <property type="match status" value="1"/>
</dbReference>
<evidence type="ECO:0000259" key="5">
    <source>
        <dbReference type="SMART" id="SM00479"/>
    </source>
</evidence>
<protein>
    <submittedName>
        <fullName evidence="6">Exonuclease domain-containing protein</fullName>
    </submittedName>
</protein>
<evidence type="ECO:0000313" key="6">
    <source>
        <dbReference type="EMBL" id="MFC5633613.1"/>
    </source>
</evidence>
<gene>
    <name evidence="6" type="ORF">ACFPZJ_07365</name>
</gene>
<keyword evidence="1" id="KW-0540">Nuclease</keyword>
<dbReference type="InterPro" id="IPR013520">
    <property type="entry name" value="Ribonucl_H"/>
</dbReference>
<evidence type="ECO:0000256" key="2">
    <source>
        <dbReference type="ARBA" id="ARBA00022801"/>
    </source>
</evidence>
<dbReference type="InterPro" id="IPR012337">
    <property type="entry name" value="RNaseH-like_sf"/>
</dbReference>
<dbReference type="GO" id="GO:0004527">
    <property type="term" value="F:exonuclease activity"/>
    <property type="evidence" value="ECO:0007669"/>
    <property type="project" value="UniProtKB-KW"/>
</dbReference>
<name>A0ABW0UJ47_9ACTN</name>
<sequence>MSTFASVRKAAWDTETTGPNPLEDRIVTAAFIVRGGGREDRVFSWLINPGIPIPPEATAVHGIDDAKVQAEGQDPKTALDEIATNLARAIEWGMPVVAFNQSFDWSILHYDLVRNGLPTVEERVGLRPLPLLDPHVIDRQCVQRLRGKGMRKLKPTAERYGVQLEDWHTAEADALAALLITEAQFERYPQLNDMGPAQLFAAQRAWRAEQQAGLQEWFRTKATPEQGGDPNKVIDGSWPLIPAQREAGEPS</sequence>
<feature type="domain" description="Exonuclease" evidence="5">
    <location>
        <begin position="8"/>
        <end position="190"/>
    </location>
</feature>
<dbReference type="Proteomes" id="UP001596154">
    <property type="component" value="Unassembled WGS sequence"/>
</dbReference>
<reference evidence="7" key="1">
    <citation type="journal article" date="2019" name="Int. J. Syst. Evol. Microbiol.">
        <title>The Global Catalogue of Microorganisms (GCM) 10K type strain sequencing project: providing services to taxonomists for standard genome sequencing and annotation.</title>
        <authorList>
            <consortium name="The Broad Institute Genomics Platform"/>
            <consortium name="The Broad Institute Genome Sequencing Center for Infectious Disease"/>
            <person name="Wu L."/>
            <person name="Ma J."/>
        </authorList>
    </citation>
    <scope>NUCLEOTIDE SEQUENCE [LARGE SCALE GENOMIC DNA]</scope>
    <source>
        <strain evidence="7">CGMCC 4.7248</strain>
    </source>
</reference>